<dbReference type="GO" id="GO:0031930">
    <property type="term" value="P:mitochondria-nucleus signaling pathway"/>
    <property type="evidence" value="ECO:0007669"/>
    <property type="project" value="TreeGrafter"/>
</dbReference>
<dbReference type="OMA" id="NGYHSKG"/>
<dbReference type="InterPro" id="IPR021711">
    <property type="entry name" value="DUF3295"/>
</dbReference>
<feature type="compositionally biased region" description="Acidic residues" evidence="1">
    <location>
        <begin position="338"/>
        <end position="372"/>
    </location>
</feature>
<feature type="region of interest" description="Disordered" evidence="1">
    <location>
        <begin position="162"/>
        <end position="232"/>
    </location>
</feature>
<dbReference type="STRING" id="1168221.R7Z3C5"/>
<name>R7Z3C5_CONA1</name>
<dbReference type="Pfam" id="PF11702">
    <property type="entry name" value="DUF3295"/>
    <property type="match status" value="1"/>
</dbReference>
<organism evidence="4 5">
    <name type="scientific">Coniosporium apollinis (strain CBS 100218)</name>
    <name type="common">Rock-inhabiting black yeast</name>
    <dbReference type="NCBI Taxonomy" id="1168221"/>
    <lineage>
        <taxon>Eukaryota</taxon>
        <taxon>Fungi</taxon>
        <taxon>Dikarya</taxon>
        <taxon>Ascomycota</taxon>
        <taxon>Pezizomycotina</taxon>
        <taxon>Dothideomycetes</taxon>
        <taxon>Dothideomycetes incertae sedis</taxon>
        <taxon>Coniosporium</taxon>
    </lineage>
</organism>
<dbReference type="EMBL" id="JH767599">
    <property type="protein sequence ID" value="EON68652.1"/>
    <property type="molecule type" value="Genomic_DNA"/>
</dbReference>
<dbReference type="GeneID" id="19905221"/>
<dbReference type="PANTHER" id="PTHR28014">
    <property type="entry name" value="NEGATIVE REGULATOR OF RAS-CAMP PATHWAY"/>
    <property type="match status" value="1"/>
</dbReference>
<protein>
    <submittedName>
        <fullName evidence="4">Uncharacterized protein</fullName>
    </submittedName>
</protein>
<evidence type="ECO:0000259" key="3">
    <source>
        <dbReference type="Pfam" id="PF11702"/>
    </source>
</evidence>
<feature type="compositionally biased region" description="Low complexity" evidence="1">
    <location>
        <begin position="93"/>
        <end position="111"/>
    </location>
</feature>
<feature type="compositionally biased region" description="Polar residues" evidence="1">
    <location>
        <begin position="293"/>
        <end position="309"/>
    </location>
</feature>
<dbReference type="RefSeq" id="XP_007783969.1">
    <property type="nucleotide sequence ID" value="XM_007785779.1"/>
</dbReference>
<dbReference type="eggNOG" id="ENOG502SAS5">
    <property type="taxonomic scope" value="Eukaryota"/>
</dbReference>
<feature type="domain" description="Nitrogen regulatory protein areA GATA-like" evidence="2">
    <location>
        <begin position="31"/>
        <end position="58"/>
    </location>
</feature>
<dbReference type="InterPro" id="IPR013860">
    <property type="entry name" value="AreA_GATA"/>
</dbReference>
<feature type="region of interest" description="Disordered" evidence="1">
    <location>
        <begin position="250"/>
        <end position="394"/>
    </location>
</feature>
<feature type="domain" description="DUF3295" evidence="3">
    <location>
        <begin position="88"/>
        <end position="567"/>
    </location>
</feature>
<dbReference type="InterPro" id="IPR053043">
    <property type="entry name" value="Ras-cAMP_regulatory"/>
</dbReference>
<dbReference type="GO" id="GO:0000122">
    <property type="term" value="P:negative regulation of transcription by RNA polymerase II"/>
    <property type="evidence" value="ECO:0007669"/>
    <property type="project" value="TreeGrafter"/>
</dbReference>
<sequence>MPLRLESPLVRVEPASFHTIDTSNVENLMGMWSVFKKCSDAMEDGKRYENLSWRLWTRETFCCAPDQQPFFSPTWTFNRRRSSKSPAAVPELSSSVESDDSSSAASHADVATRPNTSICPARPELVLHDSNDPRSRGKEKHITPVDLEKIVISIKETKELEPLSPLPIPLTQPAESRPKPGRQDTTPRPSSPPPPRNIPQSSTSTVATAADSDASAMTPPVGSDTSTSTNLSSHSVVRGFSLGRVSSSFRSKTHLAPTPTPILKTSNHPSKMGLSKKKGATFTLGGSSDEDGTSSLETHMLNTNRSSLSEGLRRPGLSNGKTTSFNDKVTSIQSESYDSNDEALDSDDGEEEEPSESAIEDDDDEAWEDSESESGPSSVNENGLFQRVESRPNLTSRRSMLTAMMHEPDRQRALQNAASRSTPAMRRSRTSSPNGPSLASSPKDDEPGLEMRGAAVPRSKPIIMTTSNVHPPALSPRTTRRNMLTTELTESLRKHLLWERQQKNATNNAALKRRHTSQDVKNLKQYPEPVALHGDPPITLKDEAAKNNNSWNAFFDHGLQEYHEKGW</sequence>
<dbReference type="GO" id="GO:0006808">
    <property type="term" value="P:regulation of nitrogen utilization"/>
    <property type="evidence" value="ECO:0007669"/>
    <property type="project" value="TreeGrafter"/>
</dbReference>
<dbReference type="AlphaFoldDB" id="R7Z3C5"/>
<evidence type="ECO:0000313" key="5">
    <source>
        <dbReference type="Proteomes" id="UP000016924"/>
    </source>
</evidence>
<keyword evidence="5" id="KW-1185">Reference proteome</keyword>
<feature type="compositionally biased region" description="Polar residues" evidence="1">
    <location>
        <begin position="319"/>
        <end position="337"/>
    </location>
</feature>
<feature type="region of interest" description="Disordered" evidence="1">
    <location>
        <begin position="86"/>
        <end position="141"/>
    </location>
</feature>
<dbReference type="Proteomes" id="UP000016924">
    <property type="component" value="Unassembled WGS sequence"/>
</dbReference>
<dbReference type="Pfam" id="PF08550">
    <property type="entry name" value="GATA_AreA"/>
    <property type="match status" value="1"/>
</dbReference>
<evidence type="ECO:0000259" key="2">
    <source>
        <dbReference type="Pfam" id="PF08550"/>
    </source>
</evidence>
<evidence type="ECO:0000256" key="1">
    <source>
        <dbReference type="SAM" id="MobiDB-lite"/>
    </source>
</evidence>
<gene>
    <name evidence="4" type="ORF">W97_07910</name>
</gene>
<dbReference type="HOGENOM" id="CLU_025004_1_0_1"/>
<accession>R7Z3C5</accession>
<evidence type="ECO:0000313" key="4">
    <source>
        <dbReference type="EMBL" id="EON68652.1"/>
    </source>
</evidence>
<dbReference type="OrthoDB" id="5054775at2759"/>
<feature type="compositionally biased region" description="Polar residues" evidence="1">
    <location>
        <begin position="430"/>
        <end position="440"/>
    </location>
</feature>
<feature type="compositionally biased region" description="Polar residues" evidence="1">
    <location>
        <begin position="413"/>
        <end position="422"/>
    </location>
</feature>
<reference evidence="5" key="1">
    <citation type="submission" date="2012-06" db="EMBL/GenBank/DDBJ databases">
        <title>The genome sequence of Coniosporium apollinis CBS 100218.</title>
        <authorList>
            <consortium name="The Broad Institute Genome Sequencing Platform"/>
            <person name="Cuomo C."/>
            <person name="Gorbushina A."/>
            <person name="Noack S."/>
            <person name="Walker B."/>
            <person name="Young S.K."/>
            <person name="Zeng Q."/>
            <person name="Gargeya S."/>
            <person name="Fitzgerald M."/>
            <person name="Haas B."/>
            <person name="Abouelleil A."/>
            <person name="Alvarado L."/>
            <person name="Arachchi H.M."/>
            <person name="Berlin A.M."/>
            <person name="Chapman S.B."/>
            <person name="Goldberg J."/>
            <person name="Griggs A."/>
            <person name="Gujja S."/>
            <person name="Hansen M."/>
            <person name="Howarth C."/>
            <person name="Imamovic A."/>
            <person name="Larimer J."/>
            <person name="McCowan C."/>
            <person name="Montmayeur A."/>
            <person name="Murphy C."/>
            <person name="Neiman D."/>
            <person name="Pearson M."/>
            <person name="Priest M."/>
            <person name="Roberts A."/>
            <person name="Saif S."/>
            <person name="Shea T."/>
            <person name="Sisk P."/>
            <person name="Sykes S."/>
            <person name="Wortman J."/>
            <person name="Nusbaum C."/>
            <person name="Birren B."/>
        </authorList>
    </citation>
    <scope>NUCLEOTIDE SEQUENCE [LARGE SCALE GENOMIC DNA]</scope>
    <source>
        <strain evidence="5">CBS 100218</strain>
    </source>
</reference>
<proteinExistence type="predicted"/>
<feature type="compositionally biased region" description="Low complexity" evidence="1">
    <location>
        <begin position="201"/>
        <end position="216"/>
    </location>
</feature>
<feature type="compositionally biased region" description="Basic and acidic residues" evidence="1">
    <location>
        <begin position="125"/>
        <end position="141"/>
    </location>
</feature>
<dbReference type="GO" id="GO:0005737">
    <property type="term" value="C:cytoplasm"/>
    <property type="evidence" value="ECO:0007669"/>
    <property type="project" value="TreeGrafter"/>
</dbReference>
<feature type="region of interest" description="Disordered" evidence="1">
    <location>
        <begin position="410"/>
        <end position="460"/>
    </location>
</feature>
<feature type="compositionally biased region" description="Polar residues" evidence="1">
    <location>
        <begin position="223"/>
        <end position="232"/>
    </location>
</feature>
<dbReference type="PANTHER" id="PTHR28014:SF1">
    <property type="entry name" value="NEGATIVE REGULATOR OF RAS-CAMP PATHWAY"/>
    <property type="match status" value="1"/>
</dbReference>